<keyword evidence="11" id="KW-1185">Reference proteome</keyword>
<evidence type="ECO:0000256" key="4">
    <source>
        <dbReference type="ARBA" id="ARBA00022692"/>
    </source>
</evidence>
<organism evidence="10 11">
    <name type="scientific">Nocardia implantans</name>
    <dbReference type="NCBI Taxonomy" id="3108168"/>
    <lineage>
        <taxon>Bacteria</taxon>
        <taxon>Bacillati</taxon>
        <taxon>Actinomycetota</taxon>
        <taxon>Actinomycetes</taxon>
        <taxon>Mycobacteriales</taxon>
        <taxon>Nocardiaceae</taxon>
        <taxon>Nocardia</taxon>
    </lineage>
</organism>
<feature type="domain" description="Type VII secretion system protein EccE" evidence="9">
    <location>
        <begin position="210"/>
        <end position="306"/>
    </location>
</feature>
<comment type="similarity">
    <text evidence="2">Belongs to the EccE family.</text>
</comment>
<dbReference type="RefSeq" id="WP_323124511.1">
    <property type="nucleotide sequence ID" value="NZ_JAYESH010000013.1"/>
</dbReference>
<keyword evidence="4 8" id="KW-0812">Transmembrane</keyword>
<feature type="region of interest" description="Disordered" evidence="7">
    <location>
        <begin position="1"/>
        <end position="26"/>
    </location>
</feature>
<comment type="caution">
    <text evidence="10">The sequence shown here is derived from an EMBL/GenBank/DDBJ whole genome shotgun (WGS) entry which is preliminary data.</text>
</comment>
<gene>
    <name evidence="10" type="primary">eccE</name>
    <name evidence="10" type="ORF">U3653_16870</name>
</gene>
<protein>
    <submittedName>
        <fullName evidence="10">Type VII secretion protein EccE</fullName>
    </submittedName>
</protein>
<keyword evidence="3" id="KW-1003">Cell membrane</keyword>
<sequence length="594" mass="62873">MNETMNGEATNSEIMDAPPRNQRRSDYDTLRDPEFWLFRIFPLRVVVPVSISAAAVAWIVLAVGDSIRGAIAAGAVVALAGLVPVGGHTPAERIGSAIARRRPGLRPAERLSQAPALDVPLAEGGAYGVRWDGDLLLTMLRIDPPPDTLTLLDRGSLSTDQLLPLPEIARCLDQFDLTLAGIDVVSTGARTAGTGVAAQLYDRILGPLPAIAHRTCWLVLRMDPLANAEAVDKRGGGGSGALRTAIIATRRVANRLAAHDIAVSVLTATEMNAAVRQLTHGFDVDQLAESPKTLEYQGRYLTQYQIAADMIGPRGLAGIWAVPSLSTTVTLRLRPGTGRHDRHTDFADTVVLNAVVRFDTVAPPEEPPLPGLRELIGNQLRILLDTLPIGYAGRWGSDIAYRGTLAALAEFAVPTAGCGQLIGADERGQGIAVPLIGEGTRHLEVIGNLDLAQQVILRATALGAHAIVHTARPEAWHTMVANLGAPQVLSIAPRAAGASYHPPAPPPTPAAPYPSTTVLVFDGLPPIAHAGGATIVHVRRPDDPGRSVDADVTLVQDPQAPNRITVRTAARSATVLMVTTPDEMHYIGESLAAR</sequence>
<feature type="transmembrane region" description="Helical" evidence="8">
    <location>
        <begin position="41"/>
        <end position="63"/>
    </location>
</feature>
<evidence type="ECO:0000256" key="1">
    <source>
        <dbReference type="ARBA" id="ARBA00004236"/>
    </source>
</evidence>
<evidence type="ECO:0000313" key="11">
    <source>
        <dbReference type="Proteomes" id="UP001348098"/>
    </source>
</evidence>
<comment type="subcellular location">
    <subcellularLocation>
        <location evidence="1">Cell membrane</location>
    </subcellularLocation>
</comment>
<proteinExistence type="inferred from homology"/>
<dbReference type="InterPro" id="IPR021368">
    <property type="entry name" value="T7SS_EccE"/>
</dbReference>
<feature type="compositionally biased region" description="Polar residues" evidence="7">
    <location>
        <begin position="1"/>
        <end position="13"/>
    </location>
</feature>
<keyword evidence="5 8" id="KW-1133">Transmembrane helix</keyword>
<accession>A0ABU6AX29</accession>
<dbReference type="Pfam" id="PF11203">
    <property type="entry name" value="EccE"/>
    <property type="match status" value="1"/>
</dbReference>
<reference evidence="10 11" key="1">
    <citation type="submission" date="2023-12" db="EMBL/GenBank/DDBJ databases">
        <title>novel species in genus Nocarida.</title>
        <authorList>
            <person name="Li Z."/>
        </authorList>
    </citation>
    <scope>NUCLEOTIDE SEQUENCE [LARGE SCALE GENOMIC DNA]</scope>
    <source>
        <strain evidence="10 11">CDC186</strain>
    </source>
</reference>
<evidence type="ECO:0000259" key="9">
    <source>
        <dbReference type="Pfam" id="PF11203"/>
    </source>
</evidence>
<evidence type="ECO:0000256" key="5">
    <source>
        <dbReference type="ARBA" id="ARBA00022989"/>
    </source>
</evidence>
<name>A0ABU6AX29_9NOCA</name>
<dbReference type="Proteomes" id="UP001348098">
    <property type="component" value="Unassembled WGS sequence"/>
</dbReference>
<evidence type="ECO:0000256" key="7">
    <source>
        <dbReference type="SAM" id="MobiDB-lite"/>
    </source>
</evidence>
<evidence type="ECO:0000256" key="3">
    <source>
        <dbReference type="ARBA" id="ARBA00022475"/>
    </source>
</evidence>
<keyword evidence="6 8" id="KW-0472">Membrane</keyword>
<dbReference type="InterPro" id="IPR050051">
    <property type="entry name" value="EccE_dom"/>
</dbReference>
<feature type="transmembrane region" description="Helical" evidence="8">
    <location>
        <begin position="70"/>
        <end position="87"/>
    </location>
</feature>
<evidence type="ECO:0000256" key="2">
    <source>
        <dbReference type="ARBA" id="ARBA00007759"/>
    </source>
</evidence>
<dbReference type="NCBIfam" id="TIGR03923">
    <property type="entry name" value="T7SS_EccE"/>
    <property type="match status" value="1"/>
</dbReference>
<evidence type="ECO:0000256" key="6">
    <source>
        <dbReference type="ARBA" id="ARBA00023136"/>
    </source>
</evidence>
<evidence type="ECO:0000313" key="10">
    <source>
        <dbReference type="EMBL" id="MEB3511704.1"/>
    </source>
</evidence>
<dbReference type="EMBL" id="JAYKYQ010000006">
    <property type="protein sequence ID" value="MEB3511704.1"/>
    <property type="molecule type" value="Genomic_DNA"/>
</dbReference>
<evidence type="ECO:0000256" key="8">
    <source>
        <dbReference type="SAM" id="Phobius"/>
    </source>
</evidence>